<comment type="caution">
    <text evidence="2">The sequence shown here is derived from an EMBL/GenBank/DDBJ whole genome shotgun (WGS) entry which is preliminary data.</text>
</comment>
<dbReference type="AlphaFoldDB" id="A0AAD7EMV0"/>
<dbReference type="EMBL" id="JARIHO010000026">
    <property type="protein sequence ID" value="KAJ7340868.1"/>
    <property type="molecule type" value="Genomic_DNA"/>
</dbReference>
<feature type="region of interest" description="Disordered" evidence="1">
    <location>
        <begin position="1"/>
        <end position="28"/>
    </location>
</feature>
<keyword evidence="3" id="KW-1185">Reference proteome</keyword>
<name>A0AAD7EMV0_9AGAR</name>
<dbReference type="Proteomes" id="UP001218218">
    <property type="component" value="Unassembled WGS sequence"/>
</dbReference>
<reference evidence="2" key="1">
    <citation type="submission" date="2023-03" db="EMBL/GenBank/DDBJ databases">
        <title>Massive genome expansion in bonnet fungi (Mycena s.s.) driven by repeated elements and novel gene families across ecological guilds.</title>
        <authorList>
            <consortium name="Lawrence Berkeley National Laboratory"/>
            <person name="Harder C.B."/>
            <person name="Miyauchi S."/>
            <person name="Viragh M."/>
            <person name="Kuo A."/>
            <person name="Thoen E."/>
            <person name="Andreopoulos B."/>
            <person name="Lu D."/>
            <person name="Skrede I."/>
            <person name="Drula E."/>
            <person name="Henrissat B."/>
            <person name="Morin E."/>
            <person name="Kohler A."/>
            <person name="Barry K."/>
            <person name="LaButti K."/>
            <person name="Morin E."/>
            <person name="Salamov A."/>
            <person name="Lipzen A."/>
            <person name="Mereny Z."/>
            <person name="Hegedus B."/>
            <person name="Baldrian P."/>
            <person name="Stursova M."/>
            <person name="Weitz H."/>
            <person name="Taylor A."/>
            <person name="Grigoriev I.V."/>
            <person name="Nagy L.G."/>
            <person name="Martin F."/>
            <person name="Kauserud H."/>
        </authorList>
    </citation>
    <scope>NUCLEOTIDE SEQUENCE</scope>
    <source>
        <strain evidence="2">CBHHK002</strain>
    </source>
</reference>
<sequence>MARALPAESPLSPNTSVPRKKNPPPTIEEVEDEDLLLPRAPCATPLLKPVSNTAIPAVNLVPNPVPVAVEHMECTVDPSTSTNAFVSRTFENHSPKTTVTFLDSGASDHFFCNHTDFSTYEAIAVRTGKSALASEGDFAIATPST</sequence>
<gene>
    <name evidence="2" type="ORF">DFH08DRAFT_1082322</name>
</gene>
<evidence type="ECO:0000313" key="3">
    <source>
        <dbReference type="Proteomes" id="UP001218218"/>
    </source>
</evidence>
<evidence type="ECO:0000313" key="2">
    <source>
        <dbReference type="EMBL" id="KAJ7340868.1"/>
    </source>
</evidence>
<protein>
    <submittedName>
        <fullName evidence="2">Uncharacterized protein</fullName>
    </submittedName>
</protein>
<proteinExistence type="predicted"/>
<organism evidence="2 3">
    <name type="scientific">Mycena albidolilacea</name>
    <dbReference type="NCBI Taxonomy" id="1033008"/>
    <lineage>
        <taxon>Eukaryota</taxon>
        <taxon>Fungi</taxon>
        <taxon>Dikarya</taxon>
        <taxon>Basidiomycota</taxon>
        <taxon>Agaricomycotina</taxon>
        <taxon>Agaricomycetes</taxon>
        <taxon>Agaricomycetidae</taxon>
        <taxon>Agaricales</taxon>
        <taxon>Marasmiineae</taxon>
        <taxon>Mycenaceae</taxon>
        <taxon>Mycena</taxon>
    </lineage>
</organism>
<accession>A0AAD7EMV0</accession>
<evidence type="ECO:0000256" key="1">
    <source>
        <dbReference type="SAM" id="MobiDB-lite"/>
    </source>
</evidence>
<feature type="non-terminal residue" evidence="2">
    <location>
        <position position="1"/>
    </location>
</feature>